<evidence type="ECO:0000313" key="3">
    <source>
        <dbReference type="EMBL" id="EDP45014.1"/>
    </source>
</evidence>
<feature type="coiled-coil region" evidence="1">
    <location>
        <begin position="469"/>
        <end position="503"/>
    </location>
</feature>
<evidence type="ECO:0000313" key="4">
    <source>
        <dbReference type="Proteomes" id="UP000008837"/>
    </source>
</evidence>
<dbReference type="AlphaFoldDB" id="A8PR99"/>
<evidence type="ECO:0000256" key="2">
    <source>
        <dbReference type="SAM" id="MobiDB-lite"/>
    </source>
</evidence>
<gene>
    <name evidence="3" type="ORF">MGL_0003</name>
</gene>
<proteinExistence type="predicted"/>
<dbReference type="Proteomes" id="UP000008837">
    <property type="component" value="Unassembled WGS sequence"/>
</dbReference>
<feature type="coiled-coil region" evidence="1">
    <location>
        <begin position="392"/>
        <end position="440"/>
    </location>
</feature>
<feature type="region of interest" description="Disordered" evidence="2">
    <location>
        <begin position="237"/>
        <end position="265"/>
    </location>
</feature>
<dbReference type="VEuPathDB" id="FungiDB:MGL_0003"/>
<accession>A8PR99</accession>
<protein>
    <recommendedName>
        <fullName evidence="5">Pericentrin/AKAP-450 centrosomal targeting domain-containing protein</fullName>
    </recommendedName>
</protein>
<evidence type="ECO:0008006" key="5">
    <source>
        <dbReference type="Google" id="ProtNLM"/>
    </source>
</evidence>
<dbReference type="EMBL" id="AAYY01000001">
    <property type="protein sequence ID" value="EDP45014.1"/>
    <property type="molecule type" value="Genomic_DNA"/>
</dbReference>
<keyword evidence="4" id="KW-1185">Reference proteome</keyword>
<dbReference type="GeneID" id="5856545"/>
<feature type="compositionally biased region" description="Polar residues" evidence="2">
    <location>
        <begin position="1"/>
        <end position="24"/>
    </location>
</feature>
<name>A8PR99_MALGO</name>
<dbReference type="KEGG" id="mgl:MGL_0003"/>
<feature type="region of interest" description="Disordered" evidence="2">
    <location>
        <begin position="1"/>
        <end position="53"/>
    </location>
</feature>
<feature type="compositionally biased region" description="Low complexity" evidence="2">
    <location>
        <begin position="25"/>
        <end position="46"/>
    </location>
</feature>
<keyword evidence="1" id="KW-0175">Coiled coil</keyword>
<dbReference type="STRING" id="425265.A8PR99"/>
<dbReference type="OrthoDB" id="3359976at2759"/>
<dbReference type="SUPFAM" id="SSF57997">
    <property type="entry name" value="Tropomyosin"/>
    <property type="match status" value="1"/>
</dbReference>
<sequence length="613" mass="69481">MSMPTSPSVSRAPNLSPGLQGQTHPTKSITTVSTPSPPSVSGATTPVHPPAPGRLAFTAARASKSLSHTNLQHSLSTEDSSRRLLHVQTQDDINRPASTISDLTEESSVARLMSSTSNAQQNHIDPQRLINYQHQVNERLTQENEMLKMQCEELMKILQKRDESVNKDRSMLMKRIHDLESAAQKQSEEHAAHESSLIDTPSEHNAFIQKVQHALSVHDVQALQECVTELQTHIPQNNVSYPDSSRPNSSFMHSHSNASWRHSTPSRVQTMESLRRSITSASTTRDVSSVASDLRNLQTTVRSLTEELHGARVQLDTALSQSSEANASKLRIETRLASTIDELEQVKLHLQQRSEQCKELEAMRREIPQTNITLERSLFKAQQEVAKAHALQQQAQQQQLLLEEQLRSANHRCDQASASADEARQARTECEAQIDEHLSQLSSLKHLLAEQHAELGRLRGEKHHLWTERREIMEQLNVFERRLREVRAETEQYGTDVKALQEKEDMLAYRASHMEQECAKLVKSYVADIVREWEPKIWALEEQCRALIFQKAYLGKALRSQQWLTERISTHLDALTPTLKRYVPASVPLASPKTRTWRAAIRAVQFVVRITRS</sequence>
<dbReference type="InParanoid" id="A8PR99"/>
<comment type="caution">
    <text evidence="3">The sequence shown here is derived from an EMBL/GenBank/DDBJ whole genome shotgun (WGS) entry which is preliminary data.</text>
</comment>
<organism evidence="3 4">
    <name type="scientific">Malassezia globosa (strain ATCC MYA-4612 / CBS 7966)</name>
    <name type="common">Dandruff-associated fungus</name>
    <dbReference type="NCBI Taxonomy" id="425265"/>
    <lineage>
        <taxon>Eukaryota</taxon>
        <taxon>Fungi</taxon>
        <taxon>Dikarya</taxon>
        <taxon>Basidiomycota</taxon>
        <taxon>Ustilaginomycotina</taxon>
        <taxon>Malasseziomycetes</taxon>
        <taxon>Malasseziales</taxon>
        <taxon>Malasseziaceae</taxon>
        <taxon>Malassezia</taxon>
    </lineage>
</organism>
<dbReference type="OMA" id="RTECEAQ"/>
<evidence type="ECO:0000256" key="1">
    <source>
        <dbReference type="SAM" id="Coils"/>
    </source>
</evidence>
<dbReference type="RefSeq" id="XP_001732228.1">
    <property type="nucleotide sequence ID" value="XM_001732176.1"/>
</dbReference>
<reference evidence="3 4" key="1">
    <citation type="journal article" date="2007" name="Proc. Natl. Acad. Sci. U.S.A.">
        <title>Dandruff-associated Malassezia genomes reveal convergent and divergent virulence traits shared with plant and human fungal pathogens.</title>
        <authorList>
            <person name="Xu J."/>
            <person name="Saunders C.W."/>
            <person name="Hu P."/>
            <person name="Grant R.A."/>
            <person name="Boekhout T."/>
            <person name="Kuramae E.E."/>
            <person name="Kronstad J.W."/>
            <person name="Deangelis Y.M."/>
            <person name="Reeder N.L."/>
            <person name="Johnstone K.R."/>
            <person name="Leland M."/>
            <person name="Fieno A.M."/>
            <person name="Begley W.M."/>
            <person name="Sun Y."/>
            <person name="Lacey M.P."/>
            <person name="Chaudhary T."/>
            <person name="Keough T."/>
            <person name="Chu L."/>
            <person name="Sears R."/>
            <person name="Yuan B."/>
            <person name="Dawson T.L.Jr."/>
        </authorList>
    </citation>
    <scope>NUCLEOTIDE SEQUENCE [LARGE SCALE GENOMIC DNA]</scope>
    <source>
        <strain evidence="4">ATCC MYA-4612 / CBS 7966</strain>
    </source>
</reference>
<feature type="coiled-coil region" evidence="1">
    <location>
        <begin position="137"/>
        <end position="189"/>
    </location>
</feature>